<dbReference type="Proteomes" id="UP001597108">
    <property type="component" value="Unassembled WGS sequence"/>
</dbReference>
<dbReference type="PROSITE" id="PS51257">
    <property type="entry name" value="PROKAR_LIPOPROTEIN"/>
    <property type="match status" value="1"/>
</dbReference>
<dbReference type="Pfam" id="PF04390">
    <property type="entry name" value="LptE"/>
    <property type="match status" value="1"/>
</dbReference>
<dbReference type="InterPro" id="IPR007485">
    <property type="entry name" value="LPS_assembly_LptE"/>
</dbReference>
<dbReference type="Gene3D" id="3.30.160.150">
    <property type="entry name" value="Lipoprotein like domain"/>
    <property type="match status" value="1"/>
</dbReference>
<dbReference type="InterPro" id="IPR006311">
    <property type="entry name" value="TAT_signal"/>
</dbReference>
<name>A0ABW3IV59_9RHOB</name>
<organism evidence="2 3">
    <name type="scientific">Tropicimonas aquimaris</name>
    <dbReference type="NCBI Taxonomy" id="914152"/>
    <lineage>
        <taxon>Bacteria</taxon>
        <taxon>Pseudomonadati</taxon>
        <taxon>Pseudomonadota</taxon>
        <taxon>Alphaproteobacteria</taxon>
        <taxon>Rhodobacterales</taxon>
        <taxon>Roseobacteraceae</taxon>
        <taxon>Tropicimonas</taxon>
    </lineage>
</organism>
<comment type="caution">
    <text evidence="2">The sequence shown here is derived from an EMBL/GenBank/DDBJ whole genome shotgun (WGS) entry which is preliminary data.</text>
</comment>
<keyword evidence="2" id="KW-0449">Lipoprotein</keyword>
<evidence type="ECO:0000313" key="3">
    <source>
        <dbReference type="Proteomes" id="UP001597108"/>
    </source>
</evidence>
<proteinExistence type="predicted"/>
<evidence type="ECO:0000256" key="1">
    <source>
        <dbReference type="SAM" id="SignalP"/>
    </source>
</evidence>
<evidence type="ECO:0000313" key="2">
    <source>
        <dbReference type="EMBL" id="MFD0982058.1"/>
    </source>
</evidence>
<keyword evidence="3" id="KW-1185">Reference proteome</keyword>
<feature type="chain" id="PRO_5045261044" evidence="1">
    <location>
        <begin position="30"/>
        <end position="166"/>
    </location>
</feature>
<feature type="signal peptide" evidence="1">
    <location>
        <begin position="1"/>
        <end position="29"/>
    </location>
</feature>
<dbReference type="PROSITE" id="PS51318">
    <property type="entry name" value="TAT"/>
    <property type="match status" value="1"/>
</dbReference>
<dbReference type="EMBL" id="JBHTJT010000050">
    <property type="protein sequence ID" value="MFD0982058.1"/>
    <property type="molecule type" value="Genomic_DNA"/>
</dbReference>
<accession>A0ABW3IV59</accession>
<protein>
    <submittedName>
        <fullName evidence="2">LPS assembly lipoprotein LptE</fullName>
    </submittedName>
</protein>
<reference evidence="3" key="1">
    <citation type="journal article" date="2019" name="Int. J. Syst. Evol. Microbiol.">
        <title>The Global Catalogue of Microorganisms (GCM) 10K type strain sequencing project: providing services to taxonomists for standard genome sequencing and annotation.</title>
        <authorList>
            <consortium name="The Broad Institute Genomics Platform"/>
            <consortium name="The Broad Institute Genome Sequencing Center for Infectious Disease"/>
            <person name="Wu L."/>
            <person name="Ma J."/>
        </authorList>
    </citation>
    <scope>NUCLEOTIDE SEQUENCE [LARGE SCALE GENOMIC DNA]</scope>
    <source>
        <strain evidence="3">CCUG 60524</strain>
    </source>
</reference>
<sequence>MWSPDRRALLAALAVTGGLAACGFTPAYAPGGSADALRNQILAEAPSSTEEYAFVVQFEDRLGRTSDAAPYLLTYSITTETDGLAVTSDQETLRYNLSGEVRFTVTDRASGAVLTSGRTESFTSYSAIGTTVATRASEKNASERLMVILADQTVSQLLATAGSWQP</sequence>
<dbReference type="RefSeq" id="WP_386077443.1">
    <property type="nucleotide sequence ID" value="NZ_JBHTJT010000050.1"/>
</dbReference>
<keyword evidence="1" id="KW-0732">Signal</keyword>
<gene>
    <name evidence="2" type="primary">lptE</name>
    <name evidence="2" type="ORF">ACFQ2S_20695</name>
</gene>